<organism evidence="3 4">
    <name type="scientific">Daedalea quercina L-15889</name>
    <dbReference type="NCBI Taxonomy" id="1314783"/>
    <lineage>
        <taxon>Eukaryota</taxon>
        <taxon>Fungi</taxon>
        <taxon>Dikarya</taxon>
        <taxon>Basidiomycota</taxon>
        <taxon>Agaricomycotina</taxon>
        <taxon>Agaricomycetes</taxon>
        <taxon>Polyporales</taxon>
        <taxon>Fomitopsis</taxon>
    </lineage>
</organism>
<dbReference type="Proteomes" id="UP000076727">
    <property type="component" value="Unassembled WGS sequence"/>
</dbReference>
<dbReference type="Pfam" id="PF20152">
    <property type="entry name" value="DUF6534"/>
    <property type="match status" value="1"/>
</dbReference>
<feature type="transmembrane region" description="Helical" evidence="1">
    <location>
        <begin position="126"/>
        <end position="146"/>
    </location>
</feature>
<gene>
    <name evidence="3" type="ORF">DAEQUDRAFT_724570</name>
</gene>
<feature type="transmembrane region" description="Helical" evidence="1">
    <location>
        <begin position="20"/>
        <end position="42"/>
    </location>
</feature>
<reference evidence="3 4" key="1">
    <citation type="journal article" date="2016" name="Mol. Biol. Evol.">
        <title>Comparative Genomics of Early-Diverging Mushroom-Forming Fungi Provides Insights into the Origins of Lignocellulose Decay Capabilities.</title>
        <authorList>
            <person name="Nagy L.G."/>
            <person name="Riley R."/>
            <person name="Tritt A."/>
            <person name="Adam C."/>
            <person name="Daum C."/>
            <person name="Floudas D."/>
            <person name="Sun H."/>
            <person name="Yadav J.S."/>
            <person name="Pangilinan J."/>
            <person name="Larsson K.H."/>
            <person name="Matsuura K."/>
            <person name="Barry K."/>
            <person name="Labutti K."/>
            <person name="Kuo R."/>
            <person name="Ohm R.A."/>
            <person name="Bhattacharya S.S."/>
            <person name="Shirouzu T."/>
            <person name="Yoshinaga Y."/>
            <person name="Martin F.M."/>
            <person name="Grigoriev I.V."/>
            <person name="Hibbett D.S."/>
        </authorList>
    </citation>
    <scope>NUCLEOTIDE SEQUENCE [LARGE SCALE GENOMIC DNA]</scope>
    <source>
        <strain evidence="3 4">L-15889</strain>
    </source>
</reference>
<proteinExistence type="predicted"/>
<evidence type="ECO:0000256" key="1">
    <source>
        <dbReference type="SAM" id="Phobius"/>
    </source>
</evidence>
<feature type="transmembrane region" description="Helical" evidence="1">
    <location>
        <begin position="212"/>
        <end position="233"/>
    </location>
</feature>
<sequence>MASESSVVPAHSVDGLAGPALIGYFFSWALLGVLNVQVYLYYVKFRRDPILLKCLVYAILTLEWVQTILLTVDAFESFVYNYGNPAALTSTNRPGWYSLTILCGLVSMPVQWYFAWRIYRLFQTKLLCGIILFLSLVEGVFGIVIASGVQLKDVSTTSELGLSRTALAFDCIFLGGSALVDVIIAVAMTVLLMRLKNGMLKTDMMINKVIRFGVESGSLTASVAIVGLILALGCPGKLYYEPVIYALSKMYANTFITNLLNRTTDRATPHSSRVSSGGVRRVSWTGDTTLHPDDIETVGDSDGIIPLGKSAMAR</sequence>
<feature type="transmembrane region" description="Helical" evidence="1">
    <location>
        <begin position="95"/>
        <end position="114"/>
    </location>
</feature>
<accession>A0A165RV05</accession>
<protein>
    <recommendedName>
        <fullName evidence="2">DUF6534 domain-containing protein</fullName>
    </recommendedName>
</protein>
<feature type="domain" description="DUF6534" evidence="2">
    <location>
        <begin position="177"/>
        <end position="263"/>
    </location>
</feature>
<dbReference type="PANTHER" id="PTHR40465">
    <property type="entry name" value="CHROMOSOME 1, WHOLE GENOME SHOTGUN SEQUENCE"/>
    <property type="match status" value="1"/>
</dbReference>
<keyword evidence="1" id="KW-0812">Transmembrane</keyword>
<keyword evidence="1" id="KW-1133">Transmembrane helix</keyword>
<evidence type="ECO:0000313" key="4">
    <source>
        <dbReference type="Proteomes" id="UP000076727"/>
    </source>
</evidence>
<dbReference type="PANTHER" id="PTHR40465:SF1">
    <property type="entry name" value="DUF6534 DOMAIN-CONTAINING PROTEIN"/>
    <property type="match status" value="1"/>
</dbReference>
<evidence type="ECO:0000259" key="2">
    <source>
        <dbReference type="Pfam" id="PF20152"/>
    </source>
</evidence>
<evidence type="ECO:0000313" key="3">
    <source>
        <dbReference type="EMBL" id="KZT71190.1"/>
    </source>
</evidence>
<name>A0A165RV05_9APHY</name>
<dbReference type="OrthoDB" id="2953893at2759"/>
<feature type="transmembrane region" description="Helical" evidence="1">
    <location>
        <begin position="54"/>
        <end position="75"/>
    </location>
</feature>
<dbReference type="EMBL" id="KV429047">
    <property type="protein sequence ID" value="KZT71190.1"/>
    <property type="molecule type" value="Genomic_DNA"/>
</dbReference>
<keyword evidence="4" id="KW-1185">Reference proteome</keyword>
<feature type="transmembrane region" description="Helical" evidence="1">
    <location>
        <begin position="166"/>
        <end position="192"/>
    </location>
</feature>
<keyword evidence="1" id="KW-0472">Membrane</keyword>
<dbReference type="AlphaFoldDB" id="A0A165RV05"/>
<dbReference type="InterPro" id="IPR045339">
    <property type="entry name" value="DUF6534"/>
</dbReference>